<dbReference type="Pfam" id="PF03797">
    <property type="entry name" value="Autotransporter"/>
    <property type="match status" value="1"/>
</dbReference>
<reference evidence="4 5" key="1">
    <citation type="submission" date="2020-11" db="EMBL/GenBank/DDBJ databases">
        <title>Enhanced detection system for hospital associated transmission using whole genome sequencing surveillance.</title>
        <authorList>
            <person name="Harrison L.H."/>
            <person name="Van Tyne D."/>
            <person name="Marsh J.W."/>
            <person name="Griffith M.P."/>
            <person name="Snyder D.J."/>
            <person name="Cooper V.S."/>
            <person name="Mustapha M."/>
        </authorList>
    </citation>
    <scope>NUCLEOTIDE SEQUENCE [LARGE SCALE GENOMIC DNA]</scope>
    <source>
        <strain evidence="4 5">CB00117</strain>
    </source>
</reference>
<name>A0ABS0ZM61_9ENTR</name>
<proteinExistence type="inferred from homology"/>
<accession>A0ABS0ZM61</accession>
<feature type="domain" description="Autotransporter" evidence="3">
    <location>
        <begin position="361"/>
        <end position="638"/>
    </location>
</feature>
<dbReference type="Proteomes" id="UP000746649">
    <property type="component" value="Unassembled WGS sequence"/>
</dbReference>
<dbReference type="InterPro" id="IPR026893">
    <property type="entry name" value="Tyr/Ser_Pase_IphP-type"/>
</dbReference>
<dbReference type="Pfam" id="PF13350">
    <property type="entry name" value="Y_phosphatase3"/>
    <property type="match status" value="1"/>
</dbReference>
<comment type="caution">
    <text evidence="4">The sequence shown here is derived from an EMBL/GenBank/DDBJ whole genome shotgun (WGS) entry which is preliminary data.</text>
</comment>
<evidence type="ECO:0000313" key="5">
    <source>
        <dbReference type="Proteomes" id="UP000746649"/>
    </source>
</evidence>
<sequence length="638" mass="67136">MKASLSPLTALVLFTCVNAQAADLLLNTPRLSGIDNFRDIAGLTTAYTTAHNGVMRAGVFYRSNALTPTGNDLAALEDLQVTTVVDLRSPAEITAQADTLPAGSRYVAVDLIGNNGAFVIDLNNMNVSDIDKMMQDGERSFVTSDYARQGLGKVFRELAAADDAALFHCTAGKDRTGWVSAVLQTIAGVSDRDIMANYLATNDYTADRISATLATMPTSMRDTYGALMGVRASWLQAGLDSVIASYGSMDNYLKKGLGLDQATIYVLRGKMVRYQTLPGESGFSGNSAQGASLLNALQDSPLSGRDTAYNYYLQSAIDQGSLGGVEKQIGGQVFADASSYLLRQPSRLYDALAPVISARGLQDEESQVWLQGLATYLGTDASSEASSSSEHSWGTLVGVTHRFNARSAANASIGYGDGSISSAGGKVKTHTPTLGLGARYALSSLDSGPWVGLQGSAGYIDYQSDRRLGGGLGVASGDTHGQFYSGRASLGWFSTVSTLTLDPAIGVQVTHLTLDGFRERGSEAALDVDGVNQTQTSLTADLGIGILPQQVGNWTLKPGIALGYERMLNDKSTSSHATLYGLGVDQTSAFGSKALYKAGLQLSATFNTITVGTRVDYLTADTHSDDGVAGQLNVAIAF</sequence>
<dbReference type="PANTHER" id="PTHR31126">
    <property type="entry name" value="TYROSINE-PROTEIN PHOSPHATASE"/>
    <property type="match status" value="1"/>
</dbReference>
<dbReference type="RefSeq" id="WP_200033381.1">
    <property type="nucleotide sequence ID" value="NZ_JADWND010000001.1"/>
</dbReference>
<keyword evidence="2" id="KW-0732">Signal</keyword>
<evidence type="ECO:0000256" key="1">
    <source>
        <dbReference type="ARBA" id="ARBA00009580"/>
    </source>
</evidence>
<dbReference type="PROSITE" id="PS00383">
    <property type="entry name" value="TYR_PHOSPHATASE_1"/>
    <property type="match status" value="1"/>
</dbReference>
<evidence type="ECO:0000256" key="2">
    <source>
        <dbReference type="SAM" id="SignalP"/>
    </source>
</evidence>
<keyword evidence="5" id="KW-1185">Reference proteome</keyword>
<feature type="signal peptide" evidence="2">
    <location>
        <begin position="1"/>
        <end position="21"/>
    </location>
</feature>
<dbReference type="InterPro" id="IPR029021">
    <property type="entry name" value="Prot-tyrosine_phosphatase-like"/>
</dbReference>
<dbReference type="InterPro" id="IPR016130">
    <property type="entry name" value="Tyr_Pase_AS"/>
</dbReference>
<dbReference type="SMART" id="SM00869">
    <property type="entry name" value="Autotransporter"/>
    <property type="match status" value="1"/>
</dbReference>
<dbReference type="Gene3D" id="3.90.190.10">
    <property type="entry name" value="Protein tyrosine phosphatase superfamily"/>
    <property type="match status" value="1"/>
</dbReference>
<gene>
    <name evidence="4" type="ORF">I6M88_02885</name>
</gene>
<dbReference type="EMBL" id="JADWND010000001">
    <property type="protein sequence ID" value="MBJ8379924.1"/>
    <property type="molecule type" value="Genomic_DNA"/>
</dbReference>
<dbReference type="PROSITE" id="PS51208">
    <property type="entry name" value="AUTOTRANSPORTER"/>
    <property type="match status" value="1"/>
</dbReference>
<protein>
    <submittedName>
        <fullName evidence="4">Tyrosine-protein phosphatase</fullName>
    </submittedName>
</protein>
<dbReference type="Gene3D" id="2.40.128.130">
    <property type="entry name" value="Autotransporter beta-domain"/>
    <property type="match status" value="1"/>
</dbReference>
<evidence type="ECO:0000313" key="4">
    <source>
        <dbReference type="EMBL" id="MBJ8379924.1"/>
    </source>
</evidence>
<dbReference type="InterPro" id="IPR005546">
    <property type="entry name" value="Autotransporte_beta"/>
</dbReference>
<organism evidence="4 5">
    <name type="scientific">Citrobacter sedlakii</name>
    <dbReference type="NCBI Taxonomy" id="67826"/>
    <lineage>
        <taxon>Bacteria</taxon>
        <taxon>Pseudomonadati</taxon>
        <taxon>Pseudomonadota</taxon>
        <taxon>Gammaproteobacteria</taxon>
        <taxon>Enterobacterales</taxon>
        <taxon>Enterobacteriaceae</taxon>
        <taxon>Citrobacter</taxon>
        <taxon>Citrobacter freundii complex</taxon>
    </lineage>
</organism>
<comment type="similarity">
    <text evidence="1">Belongs to the protein-tyrosine phosphatase family.</text>
</comment>
<feature type="chain" id="PRO_5047486004" evidence="2">
    <location>
        <begin position="22"/>
        <end position="638"/>
    </location>
</feature>
<dbReference type="PANTHER" id="PTHR31126:SF1">
    <property type="entry name" value="TYROSINE SPECIFIC PROTEIN PHOSPHATASES DOMAIN-CONTAINING PROTEIN"/>
    <property type="match status" value="1"/>
</dbReference>
<evidence type="ECO:0000259" key="3">
    <source>
        <dbReference type="PROSITE" id="PS51208"/>
    </source>
</evidence>
<dbReference type="SUPFAM" id="SSF52799">
    <property type="entry name" value="(Phosphotyrosine protein) phosphatases II"/>
    <property type="match status" value="1"/>
</dbReference>
<dbReference type="SUPFAM" id="SSF103515">
    <property type="entry name" value="Autotransporter"/>
    <property type="match status" value="1"/>
</dbReference>
<dbReference type="InterPro" id="IPR036709">
    <property type="entry name" value="Autotransporte_beta_dom_sf"/>
</dbReference>